<keyword evidence="4" id="KW-1185">Reference proteome</keyword>
<dbReference type="GeneID" id="68097235"/>
<comment type="caution">
    <text evidence="3">The sequence shown here is derived from an EMBL/GenBank/DDBJ whole genome shotgun (WGS) entry which is preliminary data.</text>
</comment>
<dbReference type="AlphaFoldDB" id="A0AA88GRH6"/>
<organism evidence="3 4">
    <name type="scientific">Naegleria lovaniensis</name>
    <name type="common">Amoeba</name>
    <dbReference type="NCBI Taxonomy" id="51637"/>
    <lineage>
        <taxon>Eukaryota</taxon>
        <taxon>Discoba</taxon>
        <taxon>Heterolobosea</taxon>
        <taxon>Tetramitia</taxon>
        <taxon>Eutetramitia</taxon>
        <taxon>Vahlkampfiidae</taxon>
        <taxon>Naegleria</taxon>
    </lineage>
</organism>
<feature type="compositionally biased region" description="Polar residues" evidence="2">
    <location>
        <begin position="28"/>
        <end position="41"/>
    </location>
</feature>
<reference evidence="3 4" key="1">
    <citation type="journal article" date="2018" name="BMC Genomics">
        <title>The genome of Naegleria lovaniensis, the basis for a comparative approach to unravel pathogenicity factors of the human pathogenic amoeba N. fowleri.</title>
        <authorList>
            <person name="Liechti N."/>
            <person name="Schurch N."/>
            <person name="Bruggmann R."/>
            <person name="Wittwer M."/>
        </authorList>
    </citation>
    <scope>NUCLEOTIDE SEQUENCE [LARGE SCALE GENOMIC DNA]</scope>
    <source>
        <strain evidence="3 4">ATCC 30569</strain>
    </source>
</reference>
<accession>A0AA88GRH6</accession>
<gene>
    <name evidence="3" type="ORF">C9374_004780</name>
</gene>
<proteinExistence type="predicted"/>
<evidence type="ECO:0000256" key="1">
    <source>
        <dbReference type="SAM" id="Coils"/>
    </source>
</evidence>
<dbReference type="RefSeq" id="XP_044548492.1">
    <property type="nucleotide sequence ID" value="XM_044694457.1"/>
</dbReference>
<dbReference type="EMBL" id="PYSW02000022">
    <property type="protein sequence ID" value="KAG2382813.1"/>
    <property type="molecule type" value="Genomic_DNA"/>
</dbReference>
<sequence length="448" mass="52178">MSERKESMDQIQLTTCSTRSNQSREHFNTNTNKNSNEIGTTRNKKDEPSLNQFLFPHNNRKDQQALSRRHSDVVKPVSCSGHQDHNSCQMPIKRRLSNVLQATPAVVYTPNLATHSMQPWMDVINLFLSDQFINTPIEKACLPCTLPLTAFGNQIHQRICQFMLENEKTKQKMQTQMEEYQRQLSILKHDNEGCMKENTFMKKRVKQLEEEVKLLRFEIEKSKLEHRQQLSFCQQNINLKEDDIQTLCTYSEKLQIENELLSKVQQVMSKELASLVSELKAQKEQNTCLRNISEMLHSLVEEKDRVLNEQTEWLNSKLLEIQSKCSNASIFPTRTTSTSHLQELDHGTTDHSQFHALQNILSHLVEEFQKEFTSKSISAELNNIPSRIDTESSKYEQKLESLKEELKILDQQNEKSETSLQKSHEILLHDIDSKMGEISRLRNEFSEL</sequence>
<evidence type="ECO:0000313" key="3">
    <source>
        <dbReference type="EMBL" id="KAG2382813.1"/>
    </source>
</evidence>
<feature type="region of interest" description="Disordered" evidence="2">
    <location>
        <begin position="1"/>
        <end position="55"/>
    </location>
</feature>
<name>A0AA88GRH6_NAELO</name>
<evidence type="ECO:0000256" key="2">
    <source>
        <dbReference type="SAM" id="MobiDB-lite"/>
    </source>
</evidence>
<dbReference type="Proteomes" id="UP000816034">
    <property type="component" value="Unassembled WGS sequence"/>
</dbReference>
<protein>
    <submittedName>
        <fullName evidence="3">Uncharacterized protein</fullName>
    </submittedName>
</protein>
<evidence type="ECO:0000313" key="4">
    <source>
        <dbReference type="Proteomes" id="UP000816034"/>
    </source>
</evidence>
<feature type="compositionally biased region" description="Polar residues" evidence="2">
    <location>
        <begin position="9"/>
        <end position="21"/>
    </location>
</feature>
<keyword evidence="1" id="KW-0175">Coiled coil</keyword>
<feature type="coiled-coil region" evidence="1">
    <location>
        <begin position="392"/>
        <end position="419"/>
    </location>
</feature>
<feature type="coiled-coil region" evidence="1">
    <location>
        <begin position="163"/>
        <end position="225"/>
    </location>
</feature>